<organism evidence="1 2">
    <name type="scientific">[Candida] jaroonii</name>
    <dbReference type="NCBI Taxonomy" id="467808"/>
    <lineage>
        <taxon>Eukaryota</taxon>
        <taxon>Fungi</taxon>
        <taxon>Dikarya</taxon>
        <taxon>Ascomycota</taxon>
        <taxon>Saccharomycotina</taxon>
        <taxon>Pichiomycetes</taxon>
        <taxon>Debaryomycetaceae</taxon>
        <taxon>Yamadazyma</taxon>
    </lineage>
</organism>
<accession>A0ACA9Y7R8</accession>
<comment type="caution">
    <text evidence="1">The sequence shown here is derived from an EMBL/GenBank/DDBJ whole genome shotgun (WGS) entry which is preliminary data.</text>
</comment>
<dbReference type="Proteomes" id="UP001152531">
    <property type="component" value="Unassembled WGS sequence"/>
</dbReference>
<name>A0ACA9Y7R8_9ASCO</name>
<dbReference type="EMBL" id="CALSDN010000005">
    <property type="protein sequence ID" value="CAH6721058.1"/>
    <property type="molecule type" value="Genomic_DNA"/>
</dbReference>
<reference evidence="1" key="1">
    <citation type="submission" date="2022-06" db="EMBL/GenBank/DDBJ databases">
        <authorList>
            <person name="Legras J.-L."/>
            <person name="Devillers H."/>
            <person name="Grondin C."/>
        </authorList>
    </citation>
    <scope>NUCLEOTIDE SEQUENCE</scope>
    <source>
        <strain evidence="1">CLIB 1444</strain>
    </source>
</reference>
<sequence length="452" mass="51374">MIQGTTFLQSDEFLILFIVSSITLLVLLIFIICVKLSRRNYRLIGSEFVSSHDLPYEFLNDEESLLRLSEEYEFGSLSPEEQQSFFRAEEFYKVNVPTFEGRGRSITNDIEVVIKERGLQAFEFSQDESILNPKYIVEDKTELNFHNNDLPYSTVTSILNYCLPVRHRLFSDTVYFETKIFEYVDSPNGHFSIGIVTKPYPAFRLPGYNNFSIAYESTGNLKINKPFPTPLQQHLGDKSLFNALVLPPLGQSDIVGFGYHIPTGTVFITKNGRKIMDVMRGLFIDMYPAVGCFSTNGKFQVNLGQRGFVWIEANVKKYGFIPTGDAKRLEGDRGLASLPQYGLADDKLLDKGDELPPSYPEEEIDFFGRSVKDLYNLGSSSKINEKESSSKITNDPEEVMNMRERIYEQNTTTSIDGMLNEESSLISGSASEHQNYQSTTDPLLLQNEELNE</sequence>
<gene>
    <name evidence="1" type="ORF">CLIB1444_05S02652</name>
</gene>
<keyword evidence="2" id="KW-1185">Reference proteome</keyword>
<proteinExistence type="predicted"/>
<evidence type="ECO:0000313" key="2">
    <source>
        <dbReference type="Proteomes" id="UP001152531"/>
    </source>
</evidence>
<evidence type="ECO:0000313" key="1">
    <source>
        <dbReference type="EMBL" id="CAH6721058.1"/>
    </source>
</evidence>
<protein>
    <submittedName>
        <fullName evidence="1">Protein Ssh4p</fullName>
    </submittedName>
</protein>